<dbReference type="EMBL" id="QRHW01000017">
    <property type="protein sequence ID" value="RHG07210.1"/>
    <property type="molecule type" value="Genomic_DNA"/>
</dbReference>
<accession>A0A174IGC7</accession>
<keyword evidence="5 13" id="KW-0540">Nuclease</keyword>
<evidence type="ECO:0000256" key="8">
    <source>
        <dbReference type="ARBA" id="ARBA00022839"/>
    </source>
</evidence>
<evidence type="ECO:0000256" key="9">
    <source>
        <dbReference type="ARBA" id="ARBA00023004"/>
    </source>
</evidence>
<organism evidence="16 17">
    <name type="scientific">Dorea longicatena</name>
    <dbReference type="NCBI Taxonomy" id="88431"/>
    <lineage>
        <taxon>Bacteria</taxon>
        <taxon>Bacillati</taxon>
        <taxon>Bacillota</taxon>
        <taxon>Clostridia</taxon>
        <taxon>Lachnospirales</taxon>
        <taxon>Lachnospiraceae</taxon>
        <taxon>Dorea</taxon>
    </lineage>
</organism>
<dbReference type="AlphaFoldDB" id="A0A174IGC7"/>
<dbReference type="InterPro" id="IPR013343">
    <property type="entry name" value="CRISPR-assoc_prot_Cas4"/>
</dbReference>
<evidence type="ECO:0000256" key="5">
    <source>
        <dbReference type="ARBA" id="ARBA00022722"/>
    </source>
</evidence>
<dbReference type="Proteomes" id="UP000472916">
    <property type="component" value="Unassembled WGS sequence"/>
</dbReference>
<evidence type="ECO:0000313" key="18">
    <source>
        <dbReference type="Proteomes" id="UP000472916"/>
    </source>
</evidence>
<comment type="caution">
    <text evidence="16">The sequence shown here is derived from an EMBL/GenBank/DDBJ whole genome shotgun (WGS) entry which is preliminary data.</text>
</comment>
<evidence type="ECO:0000313" key="16">
    <source>
        <dbReference type="EMBL" id="RHG07210.1"/>
    </source>
</evidence>
<dbReference type="PANTHER" id="PTHR36531:SF6">
    <property type="entry name" value="DNA REPLICATION ATP-DEPENDENT HELICASE_NUCLEASE DNA2"/>
    <property type="match status" value="1"/>
</dbReference>
<gene>
    <name evidence="16" type="primary">cas4</name>
    <name evidence="16" type="ORF">DW641_10285</name>
    <name evidence="15" type="ORF">GT528_11125</name>
</gene>
<dbReference type="Pfam" id="PF01930">
    <property type="entry name" value="Cas_Cas4"/>
    <property type="match status" value="1"/>
</dbReference>
<keyword evidence="9 13" id="KW-0408">Iron</keyword>
<sequence>MYNEENFLQLSGIQHFSFCRRQWALAYIEMQWQENVRTVEGKILHENAHDAGLKEKRGDLIIVRAMPIHSRELGVSGECDVVEFHKAQEGISLSGKEGLYKVVPIEYKRGKPKTDDSDILQVAAQALCLEEMLCCTIPYGYIYYGETRHRTKIEFTEEIRVKVRNTFAEMHKYYEQRYTPKVKTSKKCNACSLKDICLPVLNKKKSVSGYIDRMLSEEENI</sequence>
<keyword evidence="8 13" id="KW-0269">Exonuclease</keyword>
<keyword evidence="12 13" id="KW-0464">Manganese</keyword>
<keyword evidence="6 13" id="KW-0479">Metal-binding</keyword>
<dbReference type="InterPro" id="IPR051827">
    <property type="entry name" value="Cas4_exonuclease"/>
</dbReference>
<dbReference type="InterPro" id="IPR022765">
    <property type="entry name" value="Dna2/Cas4_DUF83"/>
</dbReference>
<evidence type="ECO:0000313" key="15">
    <source>
        <dbReference type="EMBL" id="MZK42229.1"/>
    </source>
</evidence>
<dbReference type="GO" id="GO:0051536">
    <property type="term" value="F:iron-sulfur cluster binding"/>
    <property type="evidence" value="ECO:0007669"/>
    <property type="project" value="UniProtKB-KW"/>
</dbReference>
<dbReference type="Proteomes" id="UP000284112">
    <property type="component" value="Unassembled WGS sequence"/>
</dbReference>
<evidence type="ECO:0000256" key="7">
    <source>
        <dbReference type="ARBA" id="ARBA00022801"/>
    </source>
</evidence>
<evidence type="ECO:0000256" key="12">
    <source>
        <dbReference type="ARBA" id="ARBA00023211"/>
    </source>
</evidence>
<dbReference type="EC" id="3.1.12.1" evidence="3 13"/>
<comment type="similarity">
    <text evidence="2 13">Belongs to the CRISPR-associated exonuclease Cas4 family.</text>
</comment>
<evidence type="ECO:0000256" key="1">
    <source>
        <dbReference type="ARBA" id="ARBA00001966"/>
    </source>
</evidence>
<evidence type="ECO:0000259" key="14">
    <source>
        <dbReference type="Pfam" id="PF01930"/>
    </source>
</evidence>
<dbReference type="GO" id="GO:0046872">
    <property type="term" value="F:metal ion binding"/>
    <property type="evidence" value="ECO:0007669"/>
    <property type="project" value="UniProtKB-KW"/>
</dbReference>
<comment type="cofactor">
    <cofactor evidence="1">
        <name>[4Fe-4S] cluster</name>
        <dbReference type="ChEBI" id="CHEBI:49883"/>
    </cofactor>
</comment>
<keyword evidence="7 13" id="KW-0378">Hydrolase</keyword>
<dbReference type="InterPro" id="IPR011604">
    <property type="entry name" value="PDDEXK-like_dom_sf"/>
</dbReference>
<protein>
    <recommendedName>
        <fullName evidence="4 13">CRISPR-associated exonuclease Cas4</fullName>
        <ecNumber evidence="3 13">3.1.12.1</ecNumber>
    </recommendedName>
</protein>
<dbReference type="GO" id="GO:0004527">
    <property type="term" value="F:exonuclease activity"/>
    <property type="evidence" value="ECO:0007669"/>
    <property type="project" value="UniProtKB-KW"/>
</dbReference>
<dbReference type="EMBL" id="WWSC01000013">
    <property type="protein sequence ID" value="MZK42229.1"/>
    <property type="molecule type" value="Genomic_DNA"/>
</dbReference>
<proteinExistence type="inferred from homology"/>
<evidence type="ECO:0000256" key="4">
    <source>
        <dbReference type="ARBA" id="ARBA00020049"/>
    </source>
</evidence>
<evidence type="ECO:0000256" key="10">
    <source>
        <dbReference type="ARBA" id="ARBA00023014"/>
    </source>
</evidence>
<name>A0A174IGC7_9FIRM</name>
<comment type="cofactor">
    <cofactor evidence="13">
        <name>iron-sulfur cluster</name>
        <dbReference type="ChEBI" id="CHEBI:30408"/>
    </cofactor>
</comment>
<evidence type="ECO:0000256" key="11">
    <source>
        <dbReference type="ARBA" id="ARBA00023118"/>
    </source>
</evidence>
<dbReference type="GO" id="GO:0051607">
    <property type="term" value="P:defense response to virus"/>
    <property type="evidence" value="ECO:0007669"/>
    <property type="project" value="UniProtKB-KW"/>
</dbReference>
<evidence type="ECO:0000256" key="6">
    <source>
        <dbReference type="ARBA" id="ARBA00022723"/>
    </source>
</evidence>
<evidence type="ECO:0000256" key="2">
    <source>
        <dbReference type="ARBA" id="ARBA00009189"/>
    </source>
</evidence>
<evidence type="ECO:0000313" key="17">
    <source>
        <dbReference type="Proteomes" id="UP000284112"/>
    </source>
</evidence>
<feature type="domain" description="DUF83" evidence="14">
    <location>
        <begin position="11"/>
        <end position="198"/>
    </location>
</feature>
<keyword evidence="11 13" id="KW-0051">Antiviral defense</keyword>
<keyword evidence="10 13" id="KW-0411">Iron-sulfur</keyword>
<dbReference type="NCBIfam" id="TIGR00372">
    <property type="entry name" value="cas4"/>
    <property type="match status" value="1"/>
</dbReference>
<dbReference type="PANTHER" id="PTHR36531">
    <property type="entry name" value="CRISPR-ASSOCIATED EXONUCLEASE CAS4"/>
    <property type="match status" value="1"/>
</dbReference>
<evidence type="ECO:0000256" key="3">
    <source>
        <dbReference type="ARBA" id="ARBA00012768"/>
    </source>
</evidence>
<comment type="function">
    <text evidence="13">CRISPR (clustered regularly interspaced short palindromic repeat) is an adaptive immune system that provides protection against mobile genetic elements (viruses, transposable elements and conjugative plasmids). CRISPR clusters contain sequences complementary to antecedent mobile elements and target invading nucleic acids. CRISPR clusters are transcribed and processed into CRISPR RNA (crRNA).</text>
</comment>
<reference evidence="15 18" key="2">
    <citation type="journal article" date="2019" name="Nat. Med.">
        <title>A library of human gut bacterial isolates paired with longitudinal multiomics data enables mechanistic microbiome research.</title>
        <authorList>
            <person name="Poyet M."/>
            <person name="Groussin M."/>
            <person name="Gibbons S.M."/>
            <person name="Avila-Pacheco J."/>
            <person name="Jiang X."/>
            <person name="Kearney S.M."/>
            <person name="Perrotta A.R."/>
            <person name="Berdy B."/>
            <person name="Zhao S."/>
            <person name="Lieberman T.D."/>
            <person name="Swanson P.K."/>
            <person name="Smith M."/>
            <person name="Roesemann S."/>
            <person name="Alexander J.E."/>
            <person name="Rich S.A."/>
            <person name="Livny J."/>
            <person name="Vlamakis H."/>
            <person name="Clish C."/>
            <person name="Bullock K."/>
            <person name="Deik A."/>
            <person name="Scott J."/>
            <person name="Pierce K.A."/>
            <person name="Xavier R.J."/>
            <person name="Alm E.J."/>
        </authorList>
    </citation>
    <scope>NUCLEOTIDE SEQUENCE [LARGE SCALE GENOMIC DNA]</scope>
    <source>
        <strain evidence="15 18">BIOML-A6</strain>
    </source>
</reference>
<reference evidence="16 17" key="1">
    <citation type="submission" date="2018-08" db="EMBL/GenBank/DDBJ databases">
        <title>A genome reference for cultivated species of the human gut microbiota.</title>
        <authorList>
            <person name="Zou Y."/>
            <person name="Xue W."/>
            <person name="Luo G."/>
        </authorList>
    </citation>
    <scope>NUCLEOTIDE SEQUENCE [LARGE SCALE GENOMIC DNA]</scope>
    <source>
        <strain evidence="16 17">AM23-13</strain>
    </source>
</reference>
<evidence type="ECO:0000256" key="13">
    <source>
        <dbReference type="RuleBase" id="RU365022"/>
    </source>
</evidence>
<dbReference type="RefSeq" id="WP_055303661.1">
    <property type="nucleotide sequence ID" value="NZ_CAXSPU010000023.1"/>
</dbReference>
<comment type="cofactor">
    <cofactor evidence="13">
        <name>Mg(2+)</name>
        <dbReference type="ChEBI" id="CHEBI:18420"/>
    </cofactor>
    <cofactor evidence="13">
        <name>Mn(2+)</name>
        <dbReference type="ChEBI" id="CHEBI:29035"/>
    </cofactor>
    <text evidence="13">Mg(2+) or Mn(2+) required for ssDNA cleavage activity.</text>
</comment>
<dbReference type="Gene3D" id="3.90.320.10">
    <property type="match status" value="1"/>
</dbReference>